<evidence type="ECO:0000259" key="5">
    <source>
        <dbReference type="Pfam" id="PF00535"/>
    </source>
</evidence>
<evidence type="ECO:0000256" key="1">
    <source>
        <dbReference type="ARBA" id="ARBA00006739"/>
    </source>
</evidence>
<reference evidence="6" key="1">
    <citation type="submission" date="2019-10" db="EMBL/GenBank/DDBJ databases">
        <title>Draft genome sequence of Panacibacter sp. KCS-6.</title>
        <authorList>
            <person name="Yim K.J."/>
        </authorList>
    </citation>
    <scope>NUCLEOTIDE SEQUENCE</scope>
    <source>
        <strain evidence="6">KCS-6</strain>
    </source>
</reference>
<dbReference type="Pfam" id="PF00535">
    <property type="entry name" value="Glycos_transf_2"/>
    <property type="match status" value="1"/>
</dbReference>
<dbReference type="PANTHER" id="PTHR43630">
    <property type="entry name" value="POLY-BETA-1,6-N-ACETYL-D-GLUCOSAMINE SYNTHASE"/>
    <property type="match status" value="1"/>
</dbReference>
<dbReference type="PANTHER" id="PTHR43630:SF1">
    <property type="entry name" value="POLY-BETA-1,6-N-ACETYL-D-GLUCOSAMINE SYNTHASE"/>
    <property type="match status" value="1"/>
</dbReference>
<keyword evidence="7" id="KW-1185">Reference proteome</keyword>
<proteinExistence type="inferred from homology"/>
<sequence>MWPFISIFAICITIVYCILLLTYYSWFKKLAMFTPAANTTAVNRFSIIIPARNEAANIGVCLNSILQNQYPTALFEIIVIDDFSTDNTAEIVQQLMQLHQNIQLIQLKNIVDYPINSYKKKSIETAIGYSKHDWIITTDADCIVSPQWLALFDAYIQKSNAVFIAAPVQFIQERSFISVFQSLDFISLQGITAASVSAGFHSMCNGANLAYTKAAFYAVNGFVGVDTIASGDDMLLMHKIQLAYPNGIGYLFNQKAIVATQPMPNWISFINQRIRWASKATSYTDKKIFLVLLLVYLVNLMLLLLPLLAIWHQSFLPVFGYLLLAKTACELFFLLPVARFFNAQSLLRWFPAMQPFHIVYTVISGWLGKFGKYEWKGRQVQ</sequence>
<dbReference type="InterPro" id="IPR029044">
    <property type="entry name" value="Nucleotide-diphossugar_trans"/>
</dbReference>
<gene>
    <name evidence="6" type="ORF">GD597_19700</name>
</gene>
<feature type="transmembrane region" description="Helical" evidence="4">
    <location>
        <begin position="318"/>
        <end position="338"/>
    </location>
</feature>
<name>A0A8J8FGY7_9BACT</name>
<evidence type="ECO:0000256" key="2">
    <source>
        <dbReference type="ARBA" id="ARBA00022676"/>
    </source>
</evidence>
<feature type="domain" description="Glycosyltransferase 2-like" evidence="5">
    <location>
        <begin position="46"/>
        <end position="177"/>
    </location>
</feature>
<comment type="similarity">
    <text evidence="1">Belongs to the glycosyltransferase 2 family.</text>
</comment>
<feature type="transmembrane region" description="Helical" evidence="4">
    <location>
        <begin position="288"/>
        <end position="312"/>
    </location>
</feature>
<dbReference type="SUPFAM" id="SSF53448">
    <property type="entry name" value="Nucleotide-diphospho-sugar transferases"/>
    <property type="match status" value="1"/>
</dbReference>
<evidence type="ECO:0000313" key="7">
    <source>
        <dbReference type="Proteomes" id="UP000598971"/>
    </source>
</evidence>
<keyword evidence="4" id="KW-0472">Membrane</keyword>
<evidence type="ECO:0000313" key="6">
    <source>
        <dbReference type="EMBL" id="NNV57703.1"/>
    </source>
</evidence>
<protein>
    <submittedName>
        <fullName evidence="6">Glycosyltransferase</fullName>
    </submittedName>
</protein>
<evidence type="ECO:0000256" key="3">
    <source>
        <dbReference type="ARBA" id="ARBA00022679"/>
    </source>
</evidence>
<feature type="transmembrane region" description="Helical" evidence="4">
    <location>
        <begin position="6"/>
        <end position="26"/>
    </location>
</feature>
<comment type="caution">
    <text evidence="6">The sequence shown here is derived from an EMBL/GenBank/DDBJ whole genome shotgun (WGS) entry which is preliminary data.</text>
</comment>
<dbReference type="GO" id="GO:0016757">
    <property type="term" value="F:glycosyltransferase activity"/>
    <property type="evidence" value="ECO:0007669"/>
    <property type="project" value="UniProtKB-KW"/>
</dbReference>
<keyword evidence="3" id="KW-0808">Transferase</keyword>
<dbReference type="Gene3D" id="3.90.550.10">
    <property type="entry name" value="Spore Coat Polysaccharide Biosynthesis Protein SpsA, Chain A"/>
    <property type="match status" value="1"/>
</dbReference>
<dbReference type="InterPro" id="IPR001173">
    <property type="entry name" value="Glyco_trans_2-like"/>
</dbReference>
<dbReference type="AlphaFoldDB" id="A0A8J8FGY7"/>
<accession>A0A8J8FGY7</accession>
<keyword evidence="2" id="KW-0328">Glycosyltransferase</keyword>
<dbReference type="EMBL" id="WHPF01000018">
    <property type="protein sequence ID" value="NNV57703.1"/>
    <property type="molecule type" value="Genomic_DNA"/>
</dbReference>
<evidence type="ECO:0000256" key="4">
    <source>
        <dbReference type="SAM" id="Phobius"/>
    </source>
</evidence>
<keyword evidence="4" id="KW-1133">Transmembrane helix</keyword>
<organism evidence="6 7">
    <name type="scientific">Limnovirga soli</name>
    <dbReference type="NCBI Taxonomy" id="2656915"/>
    <lineage>
        <taxon>Bacteria</taxon>
        <taxon>Pseudomonadati</taxon>
        <taxon>Bacteroidota</taxon>
        <taxon>Chitinophagia</taxon>
        <taxon>Chitinophagales</taxon>
        <taxon>Chitinophagaceae</taxon>
        <taxon>Limnovirga</taxon>
    </lineage>
</organism>
<dbReference type="Proteomes" id="UP000598971">
    <property type="component" value="Unassembled WGS sequence"/>
</dbReference>
<keyword evidence="4" id="KW-0812">Transmembrane</keyword>